<protein>
    <submittedName>
        <fullName evidence="1">Glycosyl hydrolase</fullName>
    </submittedName>
</protein>
<dbReference type="Gene3D" id="1.50.10.20">
    <property type="match status" value="1"/>
</dbReference>
<dbReference type="Proteomes" id="UP001139534">
    <property type="component" value="Unassembled WGS sequence"/>
</dbReference>
<dbReference type="InterPro" id="IPR005198">
    <property type="entry name" value="Glyco_hydro_76"/>
</dbReference>
<dbReference type="AlphaFoldDB" id="A0A9X1Y2L4"/>
<evidence type="ECO:0000313" key="2">
    <source>
        <dbReference type="Proteomes" id="UP001139534"/>
    </source>
</evidence>
<dbReference type="InterPro" id="IPR008928">
    <property type="entry name" value="6-hairpin_glycosidase_sf"/>
</dbReference>
<dbReference type="Pfam" id="PF03663">
    <property type="entry name" value="Glyco_hydro_76"/>
    <property type="match status" value="1"/>
</dbReference>
<evidence type="ECO:0000313" key="1">
    <source>
        <dbReference type="EMBL" id="MCK8488516.1"/>
    </source>
</evidence>
<dbReference type="SUPFAM" id="SSF48208">
    <property type="entry name" value="Six-hairpin glycosidases"/>
    <property type="match status" value="1"/>
</dbReference>
<sequence>MKTTTKETDVRRQRADLAQTALDEGFWNEEIQMYNIQMPCENGTCNVIFHYWWMAHAVDVLVDGLRRTGDRLYARRLEELYDGLLRRNGGAWPNELYDDMEWMALAWLRAYQATGEPRYKEASLLLWQDIQTGWNEQMGGGIAWQKSQLDYKNTPANAPAVILAARLYQAFGNPDDGAWAQRVYDWQAENLVDPATGLVWDGMNRTGDGAIDKDWKFTYCQGVFIGASVEMYRVSGEVAFLEAALRTFRVVLQEFTSSETGLLPEEGDGDAGLFKGILIRYLAELAKAAPDHPEVAEYVDLQAERAWSRQTAKGQPRFGTDWSQAPEPDAVVSLSSQLSGVMLMEAASRLTPDAAPERETT</sequence>
<dbReference type="InterPro" id="IPR014512">
    <property type="entry name" value="O_gly_hydro"/>
</dbReference>
<name>A0A9X1Y2L4_9BACL</name>
<dbReference type="GO" id="GO:0005975">
    <property type="term" value="P:carbohydrate metabolic process"/>
    <property type="evidence" value="ECO:0007669"/>
    <property type="project" value="InterPro"/>
</dbReference>
<accession>A0A9X1Y2L4</accession>
<dbReference type="InterPro" id="IPR053169">
    <property type="entry name" value="MUG_Protein"/>
</dbReference>
<keyword evidence="1" id="KW-0378">Hydrolase</keyword>
<gene>
    <name evidence="1" type="ORF">M0651_15180</name>
</gene>
<dbReference type="PANTHER" id="PTHR47791">
    <property type="entry name" value="MEIOTICALLY UP-REGULATED GENE 191 PROTEIN"/>
    <property type="match status" value="1"/>
</dbReference>
<dbReference type="EMBL" id="JALPRK010000014">
    <property type="protein sequence ID" value="MCK8488516.1"/>
    <property type="molecule type" value="Genomic_DNA"/>
</dbReference>
<proteinExistence type="predicted"/>
<organism evidence="1 2">
    <name type="scientific">Paenibacillus mellifer</name>
    <dbReference type="NCBI Taxonomy" id="2937794"/>
    <lineage>
        <taxon>Bacteria</taxon>
        <taxon>Bacillati</taxon>
        <taxon>Bacillota</taxon>
        <taxon>Bacilli</taxon>
        <taxon>Bacillales</taxon>
        <taxon>Paenibacillaceae</taxon>
        <taxon>Paenibacillus</taxon>
    </lineage>
</organism>
<dbReference type="PANTHER" id="PTHR47791:SF3">
    <property type="entry name" value="MEIOTICALLY UP-REGULATED GENE 191 PROTEIN"/>
    <property type="match status" value="1"/>
</dbReference>
<dbReference type="PIRSF" id="PIRSF021505">
    <property type="entry name" value="O_gly_hdrol"/>
    <property type="match status" value="1"/>
</dbReference>
<comment type="caution">
    <text evidence="1">The sequence shown here is derived from an EMBL/GenBank/DDBJ whole genome shotgun (WGS) entry which is preliminary data.</text>
</comment>
<keyword evidence="2" id="KW-1185">Reference proteome</keyword>
<reference evidence="1" key="1">
    <citation type="submission" date="2022-04" db="EMBL/GenBank/DDBJ databases">
        <authorList>
            <person name="Seo M.-J."/>
        </authorList>
    </citation>
    <scope>NUCLEOTIDE SEQUENCE</scope>
    <source>
        <strain evidence="1">MBLB2552</strain>
    </source>
</reference>
<dbReference type="GO" id="GO:0016787">
    <property type="term" value="F:hydrolase activity"/>
    <property type="evidence" value="ECO:0007669"/>
    <property type="project" value="UniProtKB-KW"/>
</dbReference>
<dbReference type="RefSeq" id="WP_248552593.1">
    <property type="nucleotide sequence ID" value="NZ_JALPRK010000014.1"/>
</dbReference>